<gene>
    <name evidence="2" type="ORF">K7X08_005987</name>
</gene>
<proteinExistence type="predicted"/>
<evidence type="ECO:0000313" key="2">
    <source>
        <dbReference type="EMBL" id="KAJ8543464.1"/>
    </source>
</evidence>
<name>A0A9Q1LVX2_9SOLA</name>
<feature type="region of interest" description="Disordered" evidence="1">
    <location>
        <begin position="65"/>
        <end position="89"/>
    </location>
</feature>
<accession>A0A9Q1LVX2</accession>
<dbReference type="PANTHER" id="PTHR36386">
    <property type="entry name" value="OS06G0683900 PROTEIN"/>
    <property type="match status" value="1"/>
</dbReference>
<evidence type="ECO:0000256" key="1">
    <source>
        <dbReference type="SAM" id="MobiDB-lite"/>
    </source>
</evidence>
<reference evidence="3" key="1">
    <citation type="journal article" date="2023" name="Proc. Natl. Acad. Sci. U.S.A.">
        <title>Genomic and structural basis for evolution of tropane alkaloid biosynthesis.</title>
        <authorList>
            <person name="Wanga Y.-J."/>
            <person name="Taina T."/>
            <person name="Yua J.-Y."/>
            <person name="Lia J."/>
            <person name="Xua B."/>
            <person name="Chenc J."/>
            <person name="D'Auriad J.C."/>
            <person name="Huanga J.-P."/>
            <person name="Huanga S.-X."/>
        </authorList>
    </citation>
    <scope>NUCLEOTIDE SEQUENCE [LARGE SCALE GENOMIC DNA]</scope>
    <source>
        <strain evidence="3">cv. KIB-2019</strain>
    </source>
</reference>
<dbReference type="Proteomes" id="UP001152561">
    <property type="component" value="Unassembled WGS sequence"/>
</dbReference>
<feature type="region of interest" description="Disordered" evidence="1">
    <location>
        <begin position="162"/>
        <end position="182"/>
    </location>
</feature>
<comment type="caution">
    <text evidence="2">The sequence shown here is derived from an EMBL/GenBank/DDBJ whole genome shotgun (WGS) entry which is preliminary data.</text>
</comment>
<organism evidence="2 3">
    <name type="scientific">Anisodus acutangulus</name>
    <dbReference type="NCBI Taxonomy" id="402998"/>
    <lineage>
        <taxon>Eukaryota</taxon>
        <taxon>Viridiplantae</taxon>
        <taxon>Streptophyta</taxon>
        <taxon>Embryophyta</taxon>
        <taxon>Tracheophyta</taxon>
        <taxon>Spermatophyta</taxon>
        <taxon>Magnoliopsida</taxon>
        <taxon>eudicotyledons</taxon>
        <taxon>Gunneridae</taxon>
        <taxon>Pentapetalae</taxon>
        <taxon>asterids</taxon>
        <taxon>lamiids</taxon>
        <taxon>Solanales</taxon>
        <taxon>Solanaceae</taxon>
        <taxon>Solanoideae</taxon>
        <taxon>Hyoscyameae</taxon>
        <taxon>Anisodus</taxon>
    </lineage>
</organism>
<dbReference type="AlphaFoldDB" id="A0A9Q1LVX2"/>
<sequence length="234" mass="26414">MSVLQYPDGINPTDVQIWNNAAFDNGDSWLRPADSFESDMSSKENQTPLCENSCVNLSSPIPIKPLNPNGAMENSRIKPTRKSGKENDLRDEKKIEMEISENLVFWKLQEIEEESLSIKERGKSSVVARTMVTPRQAVTTIASKKNVKKDDGFLSSVQPKKLFKDGEKSNKKPQRRAHSMPCGFGNEQSVNCQPRGVGLWLVGIIRELNQSSVVRKRSLPENDKDIDIKRNEKK</sequence>
<dbReference type="PANTHER" id="PTHR36386:SF1">
    <property type="entry name" value="OS06G0683900 PROTEIN"/>
    <property type="match status" value="1"/>
</dbReference>
<evidence type="ECO:0000313" key="3">
    <source>
        <dbReference type="Proteomes" id="UP001152561"/>
    </source>
</evidence>
<protein>
    <submittedName>
        <fullName evidence="2">Uncharacterized protein</fullName>
    </submittedName>
</protein>
<keyword evidence="3" id="KW-1185">Reference proteome</keyword>
<dbReference type="EMBL" id="JAJAGQ010000014">
    <property type="protein sequence ID" value="KAJ8543464.1"/>
    <property type="molecule type" value="Genomic_DNA"/>
</dbReference>
<dbReference type="OrthoDB" id="1932658at2759"/>